<evidence type="ECO:0000256" key="8">
    <source>
        <dbReference type="ARBA" id="ARBA00023014"/>
    </source>
</evidence>
<keyword evidence="7 11" id="KW-0408">Iron</keyword>
<dbReference type="GO" id="GO:0051539">
    <property type="term" value="F:4 iron, 4 sulfur cluster binding"/>
    <property type="evidence" value="ECO:0007669"/>
    <property type="project" value="UniProtKB-UniRule"/>
</dbReference>
<evidence type="ECO:0000256" key="5">
    <source>
        <dbReference type="ARBA" id="ARBA00022485"/>
    </source>
</evidence>
<sequence length="543" mass="55054">METLGLTDIIGPVMVGPSSSHTAGALRIASMARSLCLAEPVRVEFSLLGSFAHTLSGHGTDKALVAGMLGFAADDLRIRDSFALAEQAGLSFSFAPLPDATDYEHPNTIDIRVIDAAGNEMAVRGESVGGGAAVIRRIDGIDVRITGESTSVVVRQRDEAGVLAHIAACISERGVNIATTRLYRERKGAVAYTVLETDEGVGPEAKAAIEAHPAILDVRVIPGDARGAGSADGGRQTEAADAAGALERFRELDFPNAAALLAWCEAHGATLSEAFLEREAALAASLGRADGARAYLAGVLDVMRRSAQRPREEALPSMGGLIGGEARKLAALVARGGSACDAQLSDAVAFSMAVLETNASMGRIVAAPTAGSAGVIPGVLLALQRSHGLSDDDLVRGLAAAAAVGYLVTRNATVSGAEGGCQAEVGSAAGMATAAVVELLGGSAEQCLDAAGNALMSLMGLVCDPVAGLVEVPCQKRNAAGAAVALASAQIALAGIGNLVDFDQTVEALYAVGRSLPFELRESALGGIAAAPSARAWCPGCAR</sequence>
<organism evidence="13 14">
    <name type="scientific">Rubneribacter badeniensis</name>
    <dbReference type="NCBI Taxonomy" id="2070688"/>
    <lineage>
        <taxon>Bacteria</taxon>
        <taxon>Bacillati</taxon>
        <taxon>Actinomycetota</taxon>
        <taxon>Coriobacteriia</taxon>
        <taxon>Eggerthellales</taxon>
        <taxon>Eggerthellaceae</taxon>
        <taxon>Rubneribacter</taxon>
    </lineage>
</organism>
<evidence type="ECO:0000256" key="1">
    <source>
        <dbReference type="ARBA" id="ARBA00001966"/>
    </source>
</evidence>
<dbReference type="PANTHER" id="PTHR30182">
    <property type="entry name" value="L-SERINE DEHYDRATASE"/>
    <property type="match status" value="1"/>
</dbReference>
<keyword evidence="5 11" id="KW-0004">4Fe-4S</keyword>
<keyword evidence="9 11" id="KW-0456">Lyase</keyword>
<evidence type="ECO:0000256" key="3">
    <source>
        <dbReference type="ARBA" id="ARBA00008636"/>
    </source>
</evidence>
<dbReference type="PANTHER" id="PTHR30182:SF1">
    <property type="entry name" value="L-SERINE DEHYDRATASE 1"/>
    <property type="match status" value="1"/>
</dbReference>
<dbReference type="GO" id="GO:0006094">
    <property type="term" value="P:gluconeogenesis"/>
    <property type="evidence" value="ECO:0007669"/>
    <property type="project" value="UniProtKB-KW"/>
</dbReference>
<dbReference type="RefSeq" id="WP_103262800.1">
    <property type="nucleotide sequence ID" value="NZ_PPEL01000020.1"/>
</dbReference>
<evidence type="ECO:0000256" key="2">
    <source>
        <dbReference type="ARBA" id="ARBA00004742"/>
    </source>
</evidence>
<dbReference type="InterPro" id="IPR051318">
    <property type="entry name" value="Fe-S_L-Ser"/>
</dbReference>
<dbReference type="PROSITE" id="PS51671">
    <property type="entry name" value="ACT"/>
    <property type="match status" value="1"/>
</dbReference>
<name>A0A2K2U5V3_9ACTN</name>
<dbReference type="InterPro" id="IPR004643">
    <property type="entry name" value="Fe-S_L-Ser_bsu"/>
</dbReference>
<dbReference type="EC" id="4.3.1.17" evidence="11"/>
<dbReference type="Pfam" id="PF03313">
    <property type="entry name" value="SDH_alpha"/>
    <property type="match status" value="1"/>
</dbReference>
<comment type="similarity">
    <text evidence="3 11">Belongs to the iron-sulfur dependent L-serine dehydratase family.</text>
</comment>
<comment type="pathway">
    <text evidence="2">Carbohydrate biosynthesis; gluconeogenesis.</text>
</comment>
<dbReference type="GO" id="GO:0003941">
    <property type="term" value="F:L-serine ammonia-lyase activity"/>
    <property type="evidence" value="ECO:0007669"/>
    <property type="project" value="UniProtKB-UniRule"/>
</dbReference>
<reference evidence="13 14" key="1">
    <citation type="journal article" date="2018" name="Int. J. Syst. Evol. Microbiol.">
        <title>Rubneribacter badeniensis gen. nov., sp. nov. and Enteroscipio rubneri gen. nov., sp. nov., new members of the Eggerthellaceae isolated from human faeces.</title>
        <authorList>
            <person name="Danylec N."/>
            <person name="Gobl A."/>
            <person name="Stoll D.A."/>
            <person name="Hetzer B."/>
            <person name="Kulling S.E."/>
            <person name="Huch M."/>
        </authorList>
    </citation>
    <scope>NUCLEOTIDE SEQUENCE [LARGE SCALE GENOMIC DNA]</scope>
    <source>
        <strain evidence="13 14">ResAG-85</strain>
    </source>
</reference>
<dbReference type="SUPFAM" id="SSF143548">
    <property type="entry name" value="Serine metabolism enzymes domain"/>
    <property type="match status" value="1"/>
</dbReference>
<dbReference type="InterPro" id="IPR004642">
    <property type="entry name" value="Ser_deHydtase_asu"/>
</dbReference>
<proteinExistence type="inferred from homology"/>
<comment type="caution">
    <text evidence="13">The sequence shown here is derived from an EMBL/GenBank/DDBJ whole genome shotgun (WGS) entry which is preliminary data.</text>
</comment>
<dbReference type="Proteomes" id="UP000236488">
    <property type="component" value="Unassembled WGS sequence"/>
</dbReference>
<evidence type="ECO:0000256" key="6">
    <source>
        <dbReference type="ARBA" id="ARBA00022723"/>
    </source>
</evidence>
<dbReference type="AlphaFoldDB" id="A0A2K2U5V3"/>
<accession>A0A2K2U5V3</accession>
<evidence type="ECO:0000256" key="9">
    <source>
        <dbReference type="ARBA" id="ARBA00023239"/>
    </source>
</evidence>
<evidence type="ECO:0000313" key="14">
    <source>
        <dbReference type="Proteomes" id="UP000236488"/>
    </source>
</evidence>
<protein>
    <recommendedName>
        <fullName evidence="11">L-serine dehydratase</fullName>
        <ecNumber evidence="11">4.3.1.17</ecNumber>
    </recommendedName>
</protein>
<evidence type="ECO:0000256" key="7">
    <source>
        <dbReference type="ARBA" id="ARBA00023004"/>
    </source>
</evidence>
<dbReference type="InterPro" id="IPR045865">
    <property type="entry name" value="ACT-like_dom_sf"/>
</dbReference>
<dbReference type="Pfam" id="PF01842">
    <property type="entry name" value="ACT"/>
    <property type="match status" value="1"/>
</dbReference>
<dbReference type="NCBIfam" id="TIGR00719">
    <property type="entry name" value="sda_beta"/>
    <property type="match status" value="1"/>
</dbReference>
<dbReference type="GO" id="GO:0046872">
    <property type="term" value="F:metal ion binding"/>
    <property type="evidence" value="ECO:0007669"/>
    <property type="project" value="UniProtKB-KW"/>
</dbReference>
<feature type="domain" description="ACT" evidence="12">
    <location>
        <begin position="151"/>
        <end position="223"/>
    </location>
</feature>
<keyword evidence="8 11" id="KW-0411">Iron-sulfur</keyword>
<comment type="cofactor">
    <cofactor evidence="1 11">
        <name>[4Fe-4S] cluster</name>
        <dbReference type="ChEBI" id="CHEBI:49883"/>
    </cofactor>
</comment>
<evidence type="ECO:0000313" key="13">
    <source>
        <dbReference type="EMBL" id="PNV65687.1"/>
    </source>
</evidence>
<dbReference type="EMBL" id="PPEL01000020">
    <property type="protein sequence ID" value="PNV65687.1"/>
    <property type="molecule type" value="Genomic_DNA"/>
</dbReference>
<comment type="catalytic activity">
    <reaction evidence="10 11">
        <text>L-serine = pyruvate + NH4(+)</text>
        <dbReference type="Rhea" id="RHEA:19169"/>
        <dbReference type="ChEBI" id="CHEBI:15361"/>
        <dbReference type="ChEBI" id="CHEBI:28938"/>
        <dbReference type="ChEBI" id="CHEBI:33384"/>
        <dbReference type="EC" id="4.3.1.17"/>
    </reaction>
</comment>
<gene>
    <name evidence="13" type="ORF">C2L80_05225</name>
</gene>
<dbReference type="InterPro" id="IPR002912">
    <property type="entry name" value="ACT_dom"/>
</dbReference>
<dbReference type="InterPro" id="IPR005131">
    <property type="entry name" value="Ser_deHydtase_bsu"/>
</dbReference>
<dbReference type="Gene3D" id="3.30.70.260">
    <property type="match status" value="1"/>
</dbReference>
<dbReference type="Pfam" id="PF03315">
    <property type="entry name" value="SDH_beta"/>
    <property type="match status" value="1"/>
</dbReference>
<dbReference type="InterPro" id="IPR029009">
    <property type="entry name" value="ASB_dom_sf"/>
</dbReference>
<dbReference type="InterPro" id="IPR005130">
    <property type="entry name" value="Ser_deHydtase-like_asu"/>
</dbReference>
<dbReference type="SUPFAM" id="SSF55021">
    <property type="entry name" value="ACT-like"/>
    <property type="match status" value="1"/>
</dbReference>
<evidence type="ECO:0000259" key="12">
    <source>
        <dbReference type="PROSITE" id="PS51671"/>
    </source>
</evidence>
<evidence type="ECO:0000256" key="11">
    <source>
        <dbReference type="RuleBase" id="RU366059"/>
    </source>
</evidence>
<keyword evidence="14" id="KW-1185">Reference proteome</keyword>
<keyword evidence="4 11" id="KW-0312">Gluconeogenesis</keyword>
<dbReference type="Gene3D" id="3.30.1330.90">
    <property type="entry name" value="D-3-phosphoglycerate dehydrogenase, domain 3"/>
    <property type="match status" value="1"/>
</dbReference>
<evidence type="ECO:0000256" key="4">
    <source>
        <dbReference type="ARBA" id="ARBA00022432"/>
    </source>
</evidence>
<dbReference type="NCBIfam" id="TIGR00718">
    <property type="entry name" value="sda_alpha"/>
    <property type="match status" value="1"/>
</dbReference>
<keyword evidence="6 11" id="KW-0479">Metal-binding</keyword>
<evidence type="ECO:0000256" key="10">
    <source>
        <dbReference type="ARBA" id="ARBA00049406"/>
    </source>
</evidence>